<proteinExistence type="predicted"/>
<evidence type="ECO:0000313" key="2">
    <source>
        <dbReference type="Proteomes" id="UP000024404"/>
    </source>
</evidence>
<organism evidence="1 2">
    <name type="scientific">Onchocerca volvulus</name>
    <dbReference type="NCBI Taxonomy" id="6282"/>
    <lineage>
        <taxon>Eukaryota</taxon>
        <taxon>Metazoa</taxon>
        <taxon>Ecdysozoa</taxon>
        <taxon>Nematoda</taxon>
        <taxon>Chromadorea</taxon>
        <taxon>Rhabditida</taxon>
        <taxon>Spirurina</taxon>
        <taxon>Spiruromorpha</taxon>
        <taxon>Filarioidea</taxon>
        <taxon>Onchocercidae</taxon>
        <taxon>Onchocerca</taxon>
    </lineage>
</organism>
<dbReference type="EnsemblMetazoa" id="OVOC636.1">
    <property type="protein sequence ID" value="OVOC636.1"/>
    <property type="gene ID" value="WBGene00237445"/>
</dbReference>
<evidence type="ECO:0000313" key="1">
    <source>
        <dbReference type="EnsemblMetazoa" id="OVOC636.1"/>
    </source>
</evidence>
<accession>A0A8R1TWJ3</accession>
<dbReference type="AlphaFoldDB" id="A0A8R1TWJ3"/>
<reference evidence="1" key="2">
    <citation type="submission" date="2022-06" db="UniProtKB">
        <authorList>
            <consortium name="EnsemblMetazoa"/>
        </authorList>
    </citation>
    <scope>IDENTIFICATION</scope>
</reference>
<name>A0A8R1TWJ3_ONCVO</name>
<reference evidence="2" key="1">
    <citation type="submission" date="2013-10" db="EMBL/GenBank/DDBJ databases">
        <title>Genome sequencing of Onchocerca volvulus.</title>
        <authorList>
            <person name="Cotton J."/>
            <person name="Tsai J."/>
            <person name="Stanley E."/>
            <person name="Tracey A."/>
            <person name="Holroyd N."/>
            <person name="Lustigman S."/>
            <person name="Berriman M."/>
        </authorList>
    </citation>
    <scope>NUCLEOTIDE SEQUENCE</scope>
</reference>
<protein>
    <submittedName>
        <fullName evidence="1">Uncharacterized protein</fullName>
    </submittedName>
</protein>
<sequence length="88" mass="10354">MTLSRQHTEIYDTVTSTQEFSKDWESVPNRERITVIDHQVCESHVHGYTVSRGMNKPLRIGESGTFFRCDCWSLATPYHIISCRFWRS</sequence>
<dbReference type="EMBL" id="CMVM020000020">
    <property type="status" value="NOT_ANNOTATED_CDS"/>
    <property type="molecule type" value="Genomic_DNA"/>
</dbReference>
<dbReference type="Proteomes" id="UP000024404">
    <property type="component" value="Unassembled WGS sequence"/>
</dbReference>
<keyword evidence="2" id="KW-1185">Reference proteome</keyword>